<dbReference type="EMBL" id="KV441469">
    <property type="protein sequence ID" value="OAG26460.1"/>
    <property type="molecule type" value="Genomic_DNA"/>
</dbReference>
<organism evidence="1 2">
    <name type="scientific">Alternaria alternata</name>
    <name type="common">Alternaria rot fungus</name>
    <name type="synonym">Torula alternata</name>
    <dbReference type="NCBI Taxonomy" id="5599"/>
    <lineage>
        <taxon>Eukaryota</taxon>
        <taxon>Fungi</taxon>
        <taxon>Dikarya</taxon>
        <taxon>Ascomycota</taxon>
        <taxon>Pezizomycotina</taxon>
        <taxon>Dothideomycetes</taxon>
        <taxon>Pleosporomycetidae</taxon>
        <taxon>Pleosporales</taxon>
        <taxon>Pleosporineae</taxon>
        <taxon>Pleosporaceae</taxon>
        <taxon>Alternaria</taxon>
        <taxon>Alternaria sect. Alternaria</taxon>
        <taxon>Alternaria alternata complex</taxon>
    </lineage>
</organism>
<gene>
    <name evidence="1" type="ORF">CC77DRAFT_1015752</name>
</gene>
<evidence type="ECO:0000313" key="1">
    <source>
        <dbReference type="EMBL" id="OAG26460.1"/>
    </source>
</evidence>
<reference evidence="1 2" key="1">
    <citation type="submission" date="2016-05" db="EMBL/GenBank/DDBJ databases">
        <title>Comparative analysis of secretome profiles of manganese(II)-oxidizing ascomycete fungi.</title>
        <authorList>
            <consortium name="DOE Joint Genome Institute"/>
            <person name="Zeiner C.A."/>
            <person name="Purvine S.O."/>
            <person name="Zink E.M."/>
            <person name="Wu S."/>
            <person name="Pasa-Tolic L."/>
            <person name="Chaput D.L."/>
            <person name="Haridas S."/>
            <person name="Grigoriev I.V."/>
            <person name="Santelli C.M."/>
            <person name="Hansel C.M."/>
        </authorList>
    </citation>
    <scope>NUCLEOTIDE SEQUENCE [LARGE SCALE GENOMIC DNA]</scope>
    <source>
        <strain evidence="1 2">SRC1lrK2f</strain>
    </source>
</reference>
<dbReference type="GeneID" id="29109682"/>
<dbReference type="RefSeq" id="XP_018391881.1">
    <property type="nucleotide sequence ID" value="XM_018524088.1"/>
</dbReference>
<dbReference type="KEGG" id="aalt:CC77DRAFT_1015752"/>
<dbReference type="AlphaFoldDB" id="A0A177E4W1"/>
<proteinExistence type="predicted"/>
<dbReference type="VEuPathDB" id="FungiDB:CC77DRAFT_1015752"/>
<dbReference type="Proteomes" id="UP000077248">
    <property type="component" value="Unassembled WGS sequence"/>
</dbReference>
<accession>A0A177E4W1</accession>
<evidence type="ECO:0000313" key="2">
    <source>
        <dbReference type="Proteomes" id="UP000077248"/>
    </source>
</evidence>
<keyword evidence="2" id="KW-1185">Reference proteome</keyword>
<protein>
    <submittedName>
        <fullName evidence="1">Uncharacterized protein</fullName>
    </submittedName>
</protein>
<name>A0A177E4W1_ALTAL</name>
<sequence>MPKEAPVLIIRHSNGFPAPLSIALSIPRGAPFGLALVVAYHACVIALFQETKACAVPLAKLKWDWRRQVAVFWG</sequence>